<dbReference type="InterPro" id="IPR013888">
    <property type="entry name" value="RNase_P_Rpm2_mt"/>
</dbReference>
<name>G3AFT0_SPAPN</name>
<dbReference type="HOGENOM" id="CLU_261914_0_0_1"/>
<dbReference type="GeneID" id="18874966"/>
<dbReference type="RefSeq" id="XP_007372481.1">
    <property type="nucleotide sequence ID" value="XM_007372419.1"/>
</dbReference>
<evidence type="ECO:0000313" key="1">
    <source>
        <dbReference type="EMBL" id="EGW35069.1"/>
    </source>
</evidence>
<dbReference type="eggNOG" id="ENOG502S4M0">
    <property type="taxonomic scope" value="Eukaryota"/>
</dbReference>
<protein>
    <submittedName>
        <fullName evidence="1">Uncharacterized protein</fullName>
    </submittedName>
</protein>
<sequence length="1295" mass="150317">MVFFSIIRMAKYSAKPEIKLQFFQSSYPYFKSSYYYNNVIKYQRFHSNWWWKKYCSTRQRRFLTISNGHYGLYYTMYHHDAERRKQQREYQRYIRYYIMKHMAQVDRITYRQQQQQQQQQQRGSYGRHHFRRGHHCHGHFKLLILGFTALSSSLIDSQFENIKKFSSTMIASLNFKVGKEVAPAFVTPAAASMSPASSTSTYVSGLLSSNNPFASTSQRFYSTHTTFTSTAPRKNYDHIKVPSIVEFVKNIHTTQSKPVEPQFEAHFLQTQIDNITSAFNNFKQPQDLNIIYPLYQAIKRNELALPTVELYNIVLESIVRRSLDGESTLQAIESKLTNLLTVYQDILSTGLKPNKSTYNLVVDSLLDSSLKCVALPTSNPLQYQEIQKKSQEFVQITIELFHSISNQLDLRALLPKLFQVIGNYPELITESVLKPFIPLIQSVEVADKNYYLSVIEISKYFTKFNLLPGKEIYSIIESAYDKYKNLEDVEGNEFKVYEAVVTSLIYNNHMNKASQFLDDILLDYKESLQFDVRPTKAQIGNLIASFLQAVIAHTDVNRGYELFLRFSSIPYLPELPVSFYNYIICQYGQHALVNDDVYATLWRLYDHVAIRKDFQDTTTVEMMKQTKLSCRDLLLSITLARGDHERTFQLIKEIMLKNHLIGDMEILQKVLNYLYNGVIYNKQQGEYFNQYYFGLLWNLMESQALHYQVNSIDLNDFLCQFVIYLMINVPAELQHNKLAVQGVVDYNVKLLMNSPLVIKSVNMMDMQTDNLYGLVVISRQLMNYSGQDAELVAKIAEFQALLINQFEDAHNYYMELSDEVNEFKRELKANFANIGPQLTNPTSTVIDACHHLGIELAGVTAPTEKDVLQCDLDLSMLLNINYEKGVAKFLELFHQRNALYKFQTSTWRIIINFNFLQEVLLNQSQIKIDQFISRIWMCNKEDAIELMEQIVDFDIALINYHVALYLKEHNVYDTNLLTKLFKSCAKITQGKSKKVLGQEGYFASLYGNTKDQKWVVAYLEYLLSKDMSAEVIEIVDKYKLTGPEVSLLLLEADLSQITRFQTDFQRSLKFIKAGNVKLLELLIKYNLKLNTPESIHLILSQFAKYAHASPEIEELIAYTKLVNCVRTSSGLNVTSSIKSINHLAISILSSDSLAYMKQLYDANHSLVRGRESEFVTSMFDNLIKISAQYPVMNKYNKILKFMKLIDLDTLEVSHFFQILKLIKNNVDMLGLMVRRLINGGKFTDILNFYFMEVRLFDIKQKKEVLGEMYATLKEAGDINNVEYIEEFCRENGFKI</sequence>
<keyword evidence="2" id="KW-1185">Reference proteome</keyword>
<dbReference type="KEGG" id="spaa:SPAPADRAFT_64259"/>
<dbReference type="STRING" id="619300.G3AFT0"/>
<dbReference type="OrthoDB" id="185373at2759"/>
<dbReference type="InParanoid" id="G3AFT0"/>
<dbReference type="Proteomes" id="UP000000709">
    <property type="component" value="Unassembled WGS sequence"/>
</dbReference>
<accession>G3AFT0</accession>
<proteinExistence type="predicted"/>
<reference evidence="1 2" key="1">
    <citation type="journal article" date="2011" name="Proc. Natl. Acad. Sci. U.S.A.">
        <title>Comparative genomics of xylose-fermenting fungi for enhanced biofuel production.</title>
        <authorList>
            <person name="Wohlbach D.J."/>
            <person name="Kuo A."/>
            <person name="Sato T.K."/>
            <person name="Potts K.M."/>
            <person name="Salamov A.A."/>
            <person name="LaButti K.M."/>
            <person name="Sun H."/>
            <person name="Clum A."/>
            <person name="Pangilinan J.L."/>
            <person name="Lindquist E.A."/>
            <person name="Lucas S."/>
            <person name="Lapidus A."/>
            <person name="Jin M."/>
            <person name="Gunawan C."/>
            <person name="Balan V."/>
            <person name="Dale B.E."/>
            <person name="Jeffries T.W."/>
            <person name="Zinkel R."/>
            <person name="Barry K.W."/>
            <person name="Grigoriev I.V."/>
            <person name="Gasch A.P."/>
        </authorList>
    </citation>
    <scope>NUCLEOTIDE SEQUENCE [LARGE SCALE GENOMIC DNA]</scope>
    <source>
        <strain evidence="2">NRRL Y-27907 / 11-Y1</strain>
    </source>
</reference>
<dbReference type="EMBL" id="GL996499">
    <property type="protein sequence ID" value="EGW35069.1"/>
    <property type="molecule type" value="Genomic_DNA"/>
</dbReference>
<dbReference type="Pfam" id="PF08579">
    <property type="entry name" value="RPM2"/>
    <property type="match status" value="1"/>
</dbReference>
<gene>
    <name evidence="1" type="ORF">SPAPADRAFT_64259</name>
</gene>
<evidence type="ECO:0000313" key="2">
    <source>
        <dbReference type="Proteomes" id="UP000000709"/>
    </source>
</evidence>
<dbReference type="OMA" id="GDWDKSY"/>
<organism evidence="2">
    <name type="scientific">Spathaspora passalidarum (strain NRRL Y-27907 / 11-Y1)</name>
    <dbReference type="NCBI Taxonomy" id="619300"/>
    <lineage>
        <taxon>Eukaryota</taxon>
        <taxon>Fungi</taxon>
        <taxon>Dikarya</taxon>
        <taxon>Ascomycota</taxon>
        <taxon>Saccharomycotina</taxon>
        <taxon>Pichiomycetes</taxon>
        <taxon>Debaryomycetaceae</taxon>
        <taxon>Spathaspora</taxon>
    </lineage>
</organism>